<dbReference type="CDD" id="cd01301">
    <property type="entry name" value="rDP_like"/>
    <property type="match status" value="1"/>
</dbReference>
<dbReference type="PROSITE" id="PS50972">
    <property type="entry name" value="PTERIN_BINDING"/>
    <property type="match status" value="1"/>
</dbReference>
<sequence>MNFIDFHCDTATLILERNEELKKNALKIDIEKLQKGEAMAQYFAMYIDASKVDSSYAYCVKMLHTFKNELEKNKETISLCQSYNDLILAQEAQKIAAFLSIEEGEAIEGSLDKLRFFKEQGISLMTLTWNYENALGYPSFGWEHQHKGLKAKGIEAVEEMNHLKMLIDVSHLSDGGFEDVLKHSKAPFIATHSNARAMSNHPRNLSDEMLKRLANAGGLTGINFFNNFLVNGALKDKMEIAKIEDMVRHIKHIKKVAGVDVIGLGSDFDGIPNPVEIEDISQMSKLFEALLKNGFSFDEVEKIFFKNGLRLLKEVLN</sequence>
<dbReference type="AlphaFoldDB" id="A0A6S6SRF6"/>
<accession>A0A6S6SRF6</accession>
<organism evidence="2">
    <name type="scientific">uncultured Sulfurovum sp</name>
    <dbReference type="NCBI Taxonomy" id="269237"/>
    <lineage>
        <taxon>Bacteria</taxon>
        <taxon>Pseudomonadati</taxon>
        <taxon>Campylobacterota</taxon>
        <taxon>Epsilonproteobacteria</taxon>
        <taxon>Campylobacterales</taxon>
        <taxon>Sulfurovaceae</taxon>
        <taxon>Sulfurovum</taxon>
        <taxon>environmental samples</taxon>
    </lineage>
</organism>
<dbReference type="InterPro" id="IPR000489">
    <property type="entry name" value="Pterin-binding_dom"/>
</dbReference>
<dbReference type="GO" id="GO:0006508">
    <property type="term" value="P:proteolysis"/>
    <property type="evidence" value="ECO:0007669"/>
    <property type="project" value="InterPro"/>
</dbReference>
<evidence type="ECO:0000259" key="1">
    <source>
        <dbReference type="PROSITE" id="PS50972"/>
    </source>
</evidence>
<keyword evidence="2" id="KW-0645">Protease</keyword>
<reference evidence="2" key="1">
    <citation type="submission" date="2020-01" db="EMBL/GenBank/DDBJ databases">
        <authorList>
            <person name="Meier V. D."/>
            <person name="Meier V D."/>
        </authorList>
    </citation>
    <scope>NUCLEOTIDE SEQUENCE</scope>
    <source>
        <strain evidence="2">HLG_WM_MAG_02</strain>
    </source>
</reference>
<dbReference type="PROSITE" id="PS51365">
    <property type="entry name" value="RENAL_DIPEPTIDASE_2"/>
    <property type="match status" value="1"/>
</dbReference>
<dbReference type="PANTHER" id="PTHR10443:SF12">
    <property type="entry name" value="DIPEPTIDASE"/>
    <property type="match status" value="1"/>
</dbReference>
<name>A0A6S6SRF6_9BACT</name>
<dbReference type="InterPro" id="IPR032466">
    <property type="entry name" value="Metal_Hydrolase"/>
</dbReference>
<feature type="domain" description="Pterin-binding" evidence="1">
    <location>
        <begin position="214"/>
        <end position="317"/>
    </location>
</feature>
<keyword evidence="2" id="KW-0224">Dipeptidase</keyword>
<protein>
    <submittedName>
        <fullName evidence="2">Microsomal dipeptidase (EC)</fullName>
        <ecNumber evidence="2">3.4.13.19</ecNumber>
    </submittedName>
</protein>
<evidence type="ECO:0000313" key="2">
    <source>
        <dbReference type="EMBL" id="CAA6808793.1"/>
    </source>
</evidence>
<dbReference type="Pfam" id="PF01244">
    <property type="entry name" value="Peptidase_M19"/>
    <property type="match status" value="1"/>
</dbReference>
<dbReference type="GO" id="GO:0042558">
    <property type="term" value="P:pteridine-containing compound metabolic process"/>
    <property type="evidence" value="ECO:0007669"/>
    <property type="project" value="InterPro"/>
</dbReference>
<dbReference type="EMBL" id="CACVAZ010000055">
    <property type="protein sequence ID" value="CAA6808793.1"/>
    <property type="molecule type" value="Genomic_DNA"/>
</dbReference>
<keyword evidence="2" id="KW-0378">Hydrolase</keyword>
<dbReference type="SUPFAM" id="SSF51556">
    <property type="entry name" value="Metallo-dependent hydrolases"/>
    <property type="match status" value="1"/>
</dbReference>
<dbReference type="EC" id="3.4.13.19" evidence="2"/>
<gene>
    <name evidence="2" type="ORF">HELGO_WM14294</name>
</gene>
<dbReference type="InterPro" id="IPR008257">
    <property type="entry name" value="Pept_M19"/>
</dbReference>
<dbReference type="Gene3D" id="3.20.20.140">
    <property type="entry name" value="Metal-dependent hydrolases"/>
    <property type="match status" value="1"/>
</dbReference>
<dbReference type="PANTHER" id="PTHR10443">
    <property type="entry name" value="MICROSOMAL DIPEPTIDASE"/>
    <property type="match status" value="1"/>
</dbReference>
<dbReference type="GO" id="GO:0070573">
    <property type="term" value="F:metallodipeptidase activity"/>
    <property type="evidence" value="ECO:0007669"/>
    <property type="project" value="InterPro"/>
</dbReference>
<proteinExistence type="predicted"/>